<sequence>MATPTANAPRIRTRSGLAAILLATAAVGAATSAEAQNSAPPPAVVVEAVKAQNVSRSGQYVGRIQAIQSVDLVARVEGFLDSVNFAEGSMVKKGTVLFNIERAPYEASLAAAQGQLAAAKAQVTGSQATLKNAQTVLDRQLALVKRGTVSQATADDAQASRDTAAAQVEQAQASVQQAEASVQSAQLNLSYTDVVAPIDGRIGVVAITEGNLVNTASGTLATINQLNPIRVAFSIPEALYINLMQGVDPDAPKSSGNGASSSATATGGAASSPATPSTSGSDTSASAATTGSSDTSSSGTSSSGTGTTAPTDGGAAAATSTSPASSSDAGQSAAAGTDGSGASGASASAAGGTGAAPAAATPGPLSGRPPSDLFEPLLTLANGSTYDQDGDISFASNQIDPGTGTLVIYADFPNPKAALLPGAFVTVKVQEAQKTMLPVIPASAILQDREGQYVFVLDGSNTVQERRIQTGQTIEAGVPVTEGLVEGDTIIVQGIQKVRPGIAVTPTRASASGSGASGSGTSGGSSTGGSAPRTGSSAQ</sequence>
<dbReference type="GO" id="GO:0030313">
    <property type="term" value="C:cell envelope"/>
    <property type="evidence" value="ECO:0007669"/>
    <property type="project" value="UniProtKB-SubCell"/>
</dbReference>
<evidence type="ECO:0000313" key="11">
    <source>
        <dbReference type="Proteomes" id="UP000609531"/>
    </source>
</evidence>
<dbReference type="InterPro" id="IPR058624">
    <property type="entry name" value="MdtA-like_HH"/>
</dbReference>
<dbReference type="Pfam" id="PF25917">
    <property type="entry name" value="BSH_RND"/>
    <property type="match status" value="1"/>
</dbReference>
<dbReference type="GO" id="GO:0022857">
    <property type="term" value="F:transmembrane transporter activity"/>
    <property type="evidence" value="ECO:0007669"/>
    <property type="project" value="InterPro"/>
</dbReference>
<feature type="compositionally biased region" description="Low complexity" evidence="4">
    <location>
        <begin position="254"/>
        <end position="337"/>
    </location>
</feature>
<accession>A0A934INW2</accession>
<feature type="region of interest" description="Disordered" evidence="4">
    <location>
        <begin position="506"/>
        <end position="539"/>
    </location>
</feature>
<dbReference type="NCBIfam" id="TIGR01730">
    <property type="entry name" value="RND_mfp"/>
    <property type="match status" value="2"/>
</dbReference>
<comment type="caution">
    <text evidence="10">The sequence shown here is derived from an EMBL/GenBank/DDBJ whole genome shotgun (WGS) entry which is preliminary data.</text>
</comment>
<dbReference type="AlphaFoldDB" id="A0A934INW2"/>
<dbReference type="InterPro" id="IPR058625">
    <property type="entry name" value="MdtA-like_BSH"/>
</dbReference>
<name>A0A934INW2_9HYPH</name>
<dbReference type="GO" id="GO:0046677">
    <property type="term" value="P:response to antibiotic"/>
    <property type="evidence" value="ECO:0007669"/>
    <property type="project" value="TreeGrafter"/>
</dbReference>
<feature type="chain" id="PRO_5037059149" evidence="5">
    <location>
        <begin position="36"/>
        <end position="539"/>
    </location>
</feature>
<dbReference type="SUPFAM" id="SSF111369">
    <property type="entry name" value="HlyD-like secretion proteins"/>
    <property type="match status" value="2"/>
</dbReference>
<evidence type="ECO:0000259" key="8">
    <source>
        <dbReference type="Pfam" id="PF25944"/>
    </source>
</evidence>
<dbReference type="Proteomes" id="UP000609531">
    <property type="component" value="Unassembled WGS sequence"/>
</dbReference>
<feature type="compositionally biased region" description="Gly residues" evidence="4">
    <location>
        <begin position="515"/>
        <end position="527"/>
    </location>
</feature>
<comment type="similarity">
    <text evidence="2">Belongs to the membrane fusion protein (MFP) (TC 8.A.1) family.</text>
</comment>
<evidence type="ECO:0000259" key="6">
    <source>
        <dbReference type="Pfam" id="PF25876"/>
    </source>
</evidence>
<gene>
    <name evidence="10" type="ORF">JCR33_09455</name>
</gene>
<evidence type="ECO:0000313" key="10">
    <source>
        <dbReference type="EMBL" id="MBJ3775911.1"/>
    </source>
</evidence>
<dbReference type="Gene3D" id="2.40.30.170">
    <property type="match status" value="2"/>
</dbReference>
<organism evidence="10 11">
    <name type="scientific">Acuticoccus mangrovi</name>
    <dbReference type="NCBI Taxonomy" id="2796142"/>
    <lineage>
        <taxon>Bacteria</taxon>
        <taxon>Pseudomonadati</taxon>
        <taxon>Pseudomonadota</taxon>
        <taxon>Alphaproteobacteria</taxon>
        <taxon>Hyphomicrobiales</taxon>
        <taxon>Amorphaceae</taxon>
        <taxon>Acuticoccus</taxon>
    </lineage>
</organism>
<dbReference type="EMBL" id="JAEKJA010000007">
    <property type="protein sequence ID" value="MBJ3775911.1"/>
    <property type="molecule type" value="Genomic_DNA"/>
</dbReference>
<reference evidence="10" key="1">
    <citation type="submission" date="2020-12" db="EMBL/GenBank/DDBJ databases">
        <title>Bacterial taxonomy.</title>
        <authorList>
            <person name="Pan X."/>
        </authorList>
    </citation>
    <scope>NUCLEOTIDE SEQUENCE</scope>
    <source>
        <strain evidence="10">B2012</strain>
    </source>
</reference>
<keyword evidence="3" id="KW-0175">Coiled coil</keyword>
<keyword evidence="5" id="KW-0732">Signal</keyword>
<feature type="domain" description="Multidrug resistance protein MdtA-like alpha-helical hairpin" evidence="6">
    <location>
        <begin position="115"/>
        <end position="192"/>
    </location>
</feature>
<dbReference type="PANTHER" id="PTHR30158">
    <property type="entry name" value="ACRA/E-RELATED COMPONENT OF DRUG EFFLUX TRANSPORTER"/>
    <property type="match status" value="1"/>
</dbReference>
<dbReference type="Gene3D" id="2.40.50.100">
    <property type="match status" value="1"/>
</dbReference>
<comment type="subcellular location">
    <subcellularLocation>
        <location evidence="1">Cell envelope</location>
    </subcellularLocation>
</comment>
<evidence type="ECO:0000256" key="2">
    <source>
        <dbReference type="ARBA" id="ARBA00009477"/>
    </source>
</evidence>
<dbReference type="InterPro" id="IPR058626">
    <property type="entry name" value="MdtA-like_b-barrel"/>
</dbReference>
<dbReference type="Pfam" id="PF25944">
    <property type="entry name" value="Beta-barrel_RND"/>
    <property type="match status" value="1"/>
</dbReference>
<evidence type="ECO:0000259" key="7">
    <source>
        <dbReference type="Pfam" id="PF25917"/>
    </source>
</evidence>
<evidence type="ECO:0000256" key="1">
    <source>
        <dbReference type="ARBA" id="ARBA00004196"/>
    </source>
</evidence>
<feature type="compositionally biased region" description="Low complexity" evidence="4">
    <location>
        <begin position="343"/>
        <end position="364"/>
    </location>
</feature>
<evidence type="ECO:0000256" key="3">
    <source>
        <dbReference type="SAM" id="Coils"/>
    </source>
</evidence>
<feature type="compositionally biased region" description="Low complexity" evidence="4">
    <location>
        <begin position="528"/>
        <end position="539"/>
    </location>
</feature>
<evidence type="ECO:0000256" key="4">
    <source>
        <dbReference type="SAM" id="MobiDB-lite"/>
    </source>
</evidence>
<evidence type="ECO:0000259" key="9">
    <source>
        <dbReference type="Pfam" id="PF25967"/>
    </source>
</evidence>
<feature type="domain" description="Multidrug resistance protein MdtA-like beta-barrel" evidence="8">
    <location>
        <begin position="380"/>
        <end position="432"/>
    </location>
</feature>
<feature type="coiled-coil region" evidence="3">
    <location>
        <begin position="154"/>
        <end position="188"/>
    </location>
</feature>
<dbReference type="Gene3D" id="1.10.287.470">
    <property type="entry name" value="Helix hairpin bin"/>
    <property type="match status" value="1"/>
</dbReference>
<feature type="signal peptide" evidence="5">
    <location>
        <begin position="1"/>
        <end position="35"/>
    </location>
</feature>
<dbReference type="InterPro" id="IPR006143">
    <property type="entry name" value="RND_pump_MFP"/>
</dbReference>
<dbReference type="InterPro" id="IPR058627">
    <property type="entry name" value="MdtA-like_C"/>
</dbReference>
<keyword evidence="11" id="KW-1185">Reference proteome</keyword>
<dbReference type="Gene3D" id="2.40.420.20">
    <property type="match status" value="1"/>
</dbReference>
<evidence type="ECO:0000256" key="5">
    <source>
        <dbReference type="SAM" id="SignalP"/>
    </source>
</evidence>
<feature type="domain" description="Multidrug resistance protein MdtA-like barrel-sandwich hybrid" evidence="7">
    <location>
        <begin position="69"/>
        <end position="219"/>
    </location>
</feature>
<dbReference type="GO" id="GO:0005886">
    <property type="term" value="C:plasma membrane"/>
    <property type="evidence" value="ECO:0007669"/>
    <property type="project" value="TreeGrafter"/>
</dbReference>
<feature type="domain" description="Multidrug resistance protein MdtA-like C-terminal permuted SH3" evidence="9">
    <location>
        <begin position="439"/>
        <end position="497"/>
    </location>
</feature>
<protein>
    <submittedName>
        <fullName evidence="10">Efflux RND transporter periplasmic adaptor subunit</fullName>
    </submittedName>
</protein>
<dbReference type="RefSeq" id="WP_198881813.1">
    <property type="nucleotide sequence ID" value="NZ_JAEKJA010000007.1"/>
</dbReference>
<proteinExistence type="inferred from homology"/>
<dbReference type="Pfam" id="PF25876">
    <property type="entry name" value="HH_MFP_RND"/>
    <property type="match status" value="1"/>
</dbReference>
<feature type="region of interest" description="Disordered" evidence="4">
    <location>
        <begin position="252"/>
        <end position="376"/>
    </location>
</feature>
<dbReference type="PANTHER" id="PTHR30158:SF10">
    <property type="entry name" value="CATION EFFLUX PUMP"/>
    <property type="match status" value="1"/>
</dbReference>
<dbReference type="Pfam" id="PF25967">
    <property type="entry name" value="RND-MFP_C"/>
    <property type="match status" value="1"/>
</dbReference>